<keyword evidence="1" id="KW-0812">Transmembrane</keyword>
<dbReference type="Ensembl" id="ENSGACT00000004623.1">
    <property type="protein sequence ID" value="ENSGACP00000004609.1"/>
    <property type="gene ID" value="ENSGACG00000003523.1"/>
</dbReference>
<feature type="transmembrane region" description="Helical" evidence="1">
    <location>
        <begin position="61"/>
        <end position="77"/>
    </location>
</feature>
<dbReference type="Bgee" id="ENSGACG00000003523">
    <property type="expression patterns" value="Expressed in heart and 13 other cell types or tissues"/>
</dbReference>
<name>G3NH02_GASAC</name>
<evidence type="ECO:0000313" key="2">
    <source>
        <dbReference type="Ensembl" id="ENSGACP00000004609.1"/>
    </source>
</evidence>
<evidence type="ECO:0000256" key="1">
    <source>
        <dbReference type="SAM" id="Phobius"/>
    </source>
</evidence>
<keyword evidence="1" id="KW-0472">Membrane</keyword>
<reference evidence="2" key="2">
    <citation type="submission" date="2024-04" db="UniProtKB">
        <authorList>
            <consortium name="Ensembl"/>
        </authorList>
    </citation>
    <scope>IDENTIFICATION</scope>
</reference>
<accession>G3NH02</accession>
<keyword evidence="1" id="KW-1133">Transmembrane helix</keyword>
<reference evidence="2" key="1">
    <citation type="submission" date="2006-01" db="EMBL/GenBank/DDBJ databases">
        <authorList>
            <person name="Lindblad-Toh K."/>
            <person name="Mauceli E."/>
            <person name="Grabherr M."/>
            <person name="Chang J.L."/>
            <person name="Lander E.S."/>
        </authorList>
    </citation>
    <scope>NUCLEOTIDE SEQUENCE [LARGE SCALE GENOMIC DNA]</scope>
</reference>
<protein>
    <submittedName>
        <fullName evidence="2">Uncharacterized protein</fullName>
    </submittedName>
</protein>
<sequence>LILHIHFSQKFLQLFFGHFFFPPDGLEALDLGSWNGCHLLPTVVLVLLYRHCTLTRRFGSLFFFFFFYTQFFLYEMISKMFQIEKYLA</sequence>
<proteinExistence type="predicted"/>
<dbReference type="InParanoid" id="G3NH02"/>
<organism evidence="2">
    <name type="scientific">Gasterosteus aculeatus</name>
    <name type="common">Three-spined stickleback</name>
    <dbReference type="NCBI Taxonomy" id="69293"/>
    <lineage>
        <taxon>Eukaryota</taxon>
        <taxon>Metazoa</taxon>
        <taxon>Chordata</taxon>
        <taxon>Craniata</taxon>
        <taxon>Vertebrata</taxon>
        <taxon>Euteleostomi</taxon>
        <taxon>Actinopterygii</taxon>
        <taxon>Neopterygii</taxon>
        <taxon>Teleostei</taxon>
        <taxon>Neoteleostei</taxon>
        <taxon>Acanthomorphata</taxon>
        <taxon>Eupercaria</taxon>
        <taxon>Perciformes</taxon>
        <taxon>Cottioidei</taxon>
        <taxon>Gasterosteales</taxon>
        <taxon>Gasterosteidae</taxon>
        <taxon>Gasterosteus</taxon>
    </lineage>
</organism>
<dbReference type="AlphaFoldDB" id="G3NH02"/>